<feature type="domain" description="N-acetyltransferase" evidence="1">
    <location>
        <begin position="7"/>
        <end position="161"/>
    </location>
</feature>
<dbReference type="InterPro" id="IPR000182">
    <property type="entry name" value="GNAT_dom"/>
</dbReference>
<gene>
    <name evidence="2" type="ORF">AYL44_12070</name>
</gene>
<dbReference type="Gene3D" id="3.40.630.30">
    <property type="match status" value="1"/>
</dbReference>
<dbReference type="PROSITE" id="PS51186">
    <property type="entry name" value="GNAT"/>
    <property type="match status" value="1"/>
</dbReference>
<proteinExistence type="predicted"/>
<dbReference type="GO" id="GO:0016747">
    <property type="term" value="F:acyltransferase activity, transferring groups other than amino-acyl groups"/>
    <property type="evidence" value="ECO:0007669"/>
    <property type="project" value="InterPro"/>
</dbReference>
<name>A0A177K5T4_9MICO</name>
<dbReference type="CDD" id="cd04301">
    <property type="entry name" value="NAT_SF"/>
    <property type="match status" value="1"/>
</dbReference>
<reference evidence="2 3" key="1">
    <citation type="submission" date="2016-02" db="EMBL/GenBank/DDBJ databases">
        <authorList>
            <person name="Wen L."/>
            <person name="He K."/>
            <person name="Yang H."/>
        </authorList>
    </citation>
    <scope>NUCLEOTIDE SEQUENCE [LARGE SCALE GENOMIC DNA]</scope>
    <source>
        <strain evidence="2 3">CD11_3</strain>
    </source>
</reference>
<dbReference type="InterPro" id="IPR016181">
    <property type="entry name" value="Acyl_CoA_acyltransferase"/>
</dbReference>
<dbReference type="AlphaFoldDB" id="A0A177K5T4"/>
<sequence>MVQRVDAVIREPRLTDAETIAALHVTTWRETYGHLLPDDFFTGELLDRRRRMWTRILTDSRPEHVVRVAEAGGELIGFAMSGISDEGIPQLYMLYVLAAQHGAGIGQRLFDGVLPPGPAVLWVAKENPRAIAFYRRNGFAFDGAEQSDSGTAGIVEARMVR</sequence>
<accession>A0A177K5T4</accession>
<protein>
    <submittedName>
        <fullName evidence="2">GNAT family acetyltransferase</fullName>
    </submittedName>
</protein>
<organism evidence="2 3">
    <name type="scientific">Microbacterium oleivorans</name>
    <dbReference type="NCBI Taxonomy" id="273677"/>
    <lineage>
        <taxon>Bacteria</taxon>
        <taxon>Bacillati</taxon>
        <taxon>Actinomycetota</taxon>
        <taxon>Actinomycetes</taxon>
        <taxon>Micrococcales</taxon>
        <taxon>Microbacteriaceae</taxon>
        <taxon>Microbacterium</taxon>
    </lineage>
</organism>
<dbReference type="SUPFAM" id="SSF55729">
    <property type="entry name" value="Acyl-CoA N-acyltransferases (Nat)"/>
    <property type="match status" value="1"/>
</dbReference>
<evidence type="ECO:0000259" key="1">
    <source>
        <dbReference type="PROSITE" id="PS51186"/>
    </source>
</evidence>
<comment type="caution">
    <text evidence="2">The sequence shown here is derived from an EMBL/GenBank/DDBJ whole genome shotgun (WGS) entry which is preliminary data.</text>
</comment>
<keyword evidence="2" id="KW-0808">Transferase</keyword>
<evidence type="ECO:0000313" key="2">
    <source>
        <dbReference type="EMBL" id="OAH48770.1"/>
    </source>
</evidence>
<dbReference type="Proteomes" id="UP000076998">
    <property type="component" value="Unassembled WGS sequence"/>
</dbReference>
<dbReference type="EMBL" id="LSTV01000005">
    <property type="protein sequence ID" value="OAH48770.1"/>
    <property type="molecule type" value="Genomic_DNA"/>
</dbReference>
<evidence type="ECO:0000313" key="3">
    <source>
        <dbReference type="Proteomes" id="UP000076998"/>
    </source>
</evidence>
<dbReference type="Pfam" id="PF00583">
    <property type="entry name" value="Acetyltransf_1"/>
    <property type="match status" value="1"/>
</dbReference>